<dbReference type="RefSeq" id="WP_016191751.1">
    <property type="nucleotide sequence ID" value="NZ_CP013970.1"/>
</dbReference>
<protein>
    <submittedName>
        <fullName evidence="1">Regulatory protein GemA</fullName>
    </submittedName>
</protein>
<dbReference type="PATRIC" id="fig|65700.7.peg.2604"/>
<dbReference type="Proteomes" id="UP000264980">
    <property type="component" value="Chromosome"/>
</dbReference>
<dbReference type="EMBL" id="JXNU01000005">
    <property type="protein sequence ID" value="KKF34118.1"/>
    <property type="molecule type" value="Genomic_DNA"/>
</dbReference>
<keyword evidence="5" id="KW-1185">Reference proteome</keyword>
<dbReference type="EMBL" id="CP013970">
    <property type="protein sequence ID" value="AXF76828.1"/>
    <property type="molecule type" value="Genomic_DNA"/>
</dbReference>
<evidence type="ECO:0000313" key="6">
    <source>
        <dbReference type="Proteomes" id="UP000264980"/>
    </source>
</evidence>
<organism evidence="3 5">
    <name type="scientific">Erwinia tracheiphila</name>
    <dbReference type="NCBI Taxonomy" id="65700"/>
    <lineage>
        <taxon>Bacteria</taxon>
        <taxon>Pseudomonadati</taxon>
        <taxon>Pseudomonadota</taxon>
        <taxon>Gammaproteobacteria</taxon>
        <taxon>Enterobacterales</taxon>
        <taxon>Erwiniaceae</taxon>
        <taxon>Erwinia</taxon>
    </lineage>
</organism>
<evidence type="ECO:0000313" key="4">
    <source>
        <dbReference type="EMBL" id="KKF35729.1"/>
    </source>
</evidence>
<dbReference type="EMBL" id="JXNU01000003">
    <property type="protein sequence ID" value="KKF35729.1"/>
    <property type="molecule type" value="Genomic_DNA"/>
</dbReference>
<reference evidence="1 6" key="2">
    <citation type="submission" date="2016-01" db="EMBL/GenBank/DDBJ databases">
        <authorList>
            <person name="Oliw E.H."/>
        </authorList>
    </citation>
    <scope>NUCLEOTIDE SEQUENCE [LARGE SCALE GENOMIC DNA]</scope>
    <source>
        <strain evidence="1 6">MDcuke</strain>
    </source>
</reference>
<dbReference type="InterPro" id="IPR009363">
    <property type="entry name" value="Phage_Mu_Gp16"/>
</dbReference>
<reference evidence="3 5" key="1">
    <citation type="submission" date="2015-01" db="EMBL/GenBank/DDBJ databases">
        <title>Erwinia tracheiphila.</title>
        <authorList>
            <person name="Shapiro L.R."/>
        </authorList>
    </citation>
    <scope>NUCLEOTIDE SEQUENCE [LARGE SCALE GENOMIC DNA]</scope>
    <source>
        <strain evidence="3 5">BuffGH</strain>
    </source>
</reference>
<dbReference type="Pfam" id="PF06252">
    <property type="entry name" value="GemA"/>
    <property type="match status" value="1"/>
</dbReference>
<proteinExistence type="predicted"/>
<evidence type="ECO:0000313" key="1">
    <source>
        <dbReference type="EMBL" id="AXF76828.1"/>
    </source>
</evidence>
<evidence type="ECO:0000313" key="2">
    <source>
        <dbReference type="EMBL" id="AXF78643.1"/>
    </source>
</evidence>
<evidence type="ECO:0000313" key="3">
    <source>
        <dbReference type="EMBL" id="KKF34118.1"/>
    </source>
</evidence>
<evidence type="ECO:0000313" key="5">
    <source>
        <dbReference type="Proteomes" id="UP000033924"/>
    </source>
</evidence>
<dbReference type="EMBL" id="CP013970">
    <property type="protein sequence ID" value="AXF78643.1"/>
    <property type="molecule type" value="Genomic_DNA"/>
</dbReference>
<gene>
    <name evidence="1" type="ORF">AV903_13505</name>
    <name evidence="2" type="ORF">AV903_25870</name>
    <name evidence="4" type="ORF">SY86_10320</name>
    <name evidence="3" type="ORF">SY86_24100</name>
</gene>
<name>A0A0M2KA63_9GAMM</name>
<accession>A0A0M2KA63</accession>
<sequence>MDKPQLIRLIHVAKGKLKLDDETYCLLLSNTANGKSSCSKMSHGELLNVYSELQQRGFKRSFKKSSVRVKPNSKGKPRTEEIAKIRAIWGTMFRHGFVSSDGELALNAYVKRMTSQLNNGEGVAEVGWLDGWLAYRVLECLKQWHIRLMLAFLTARRVAHPVNPVTGNASRDYDIITDAYEASL</sequence>
<dbReference type="STRING" id="65700.SY86_10320"/>
<dbReference type="AlphaFoldDB" id="A0A0M2KA63"/>
<dbReference type="Proteomes" id="UP000033924">
    <property type="component" value="Unassembled WGS sequence"/>
</dbReference>